<accession>A0AA39IYA8</accession>
<evidence type="ECO:0000313" key="2">
    <source>
        <dbReference type="Proteomes" id="UP001175226"/>
    </source>
</evidence>
<name>A0AA39IYA8_9AGAR</name>
<gene>
    <name evidence="1" type="ORF">EV421DRAFT_1911286</name>
</gene>
<keyword evidence="2" id="KW-1185">Reference proteome</keyword>
<dbReference type="Proteomes" id="UP001175226">
    <property type="component" value="Unassembled WGS sequence"/>
</dbReference>
<evidence type="ECO:0000313" key="1">
    <source>
        <dbReference type="EMBL" id="KAK0432090.1"/>
    </source>
</evidence>
<reference evidence="1" key="1">
    <citation type="submission" date="2023-06" db="EMBL/GenBank/DDBJ databases">
        <authorList>
            <consortium name="Lawrence Berkeley National Laboratory"/>
            <person name="Ahrendt S."/>
            <person name="Sahu N."/>
            <person name="Indic B."/>
            <person name="Wong-Bajracharya J."/>
            <person name="Merenyi Z."/>
            <person name="Ke H.-M."/>
            <person name="Monk M."/>
            <person name="Kocsube S."/>
            <person name="Drula E."/>
            <person name="Lipzen A."/>
            <person name="Balint B."/>
            <person name="Henrissat B."/>
            <person name="Andreopoulos B."/>
            <person name="Martin F.M."/>
            <person name="Harder C.B."/>
            <person name="Rigling D."/>
            <person name="Ford K.L."/>
            <person name="Foster G.D."/>
            <person name="Pangilinan J."/>
            <person name="Papanicolaou A."/>
            <person name="Barry K."/>
            <person name="LaButti K."/>
            <person name="Viragh M."/>
            <person name="Koriabine M."/>
            <person name="Yan M."/>
            <person name="Riley R."/>
            <person name="Champramary S."/>
            <person name="Plett K.L."/>
            <person name="Tsai I.J."/>
            <person name="Slot J."/>
            <person name="Sipos G."/>
            <person name="Plett J."/>
            <person name="Nagy L.G."/>
            <person name="Grigoriev I.V."/>
        </authorList>
    </citation>
    <scope>NUCLEOTIDE SEQUENCE</scope>
    <source>
        <strain evidence="1">FPL87.14</strain>
    </source>
</reference>
<organism evidence="1 2">
    <name type="scientific">Armillaria borealis</name>
    <dbReference type="NCBI Taxonomy" id="47425"/>
    <lineage>
        <taxon>Eukaryota</taxon>
        <taxon>Fungi</taxon>
        <taxon>Dikarya</taxon>
        <taxon>Basidiomycota</taxon>
        <taxon>Agaricomycotina</taxon>
        <taxon>Agaricomycetes</taxon>
        <taxon>Agaricomycetidae</taxon>
        <taxon>Agaricales</taxon>
        <taxon>Marasmiineae</taxon>
        <taxon>Physalacriaceae</taxon>
        <taxon>Armillaria</taxon>
    </lineage>
</organism>
<dbReference type="AlphaFoldDB" id="A0AA39IYA8"/>
<protein>
    <submittedName>
        <fullName evidence="1">Uncharacterized protein</fullName>
    </submittedName>
</protein>
<comment type="caution">
    <text evidence="1">The sequence shown here is derived from an EMBL/GenBank/DDBJ whole genome shotgun (WGS) entry which is preliminary data.</text>
</comment>
<dbReference type="Pfam" id="PF20414">
    <property type="entry name" value="DUF6698"/>
    <property type="match status" value="1"/>
</dbReference>
<sequence>MVQSAKELVLYRNQLEELNKKVGVESKISTLRVIEALYAAIPESFHDMVENAYPVFVQTMTDAATGLRSTLMHNIKKNTFWIFDDIPVPHQTFLPSASQGTDDLCLSLLGYNNIKNKYKQCPKILYPIGEGDEASSQLFQSPAMIKVLSIILYGASSLQAGKPTRSTNGRIWQMDAITPGAIACAAVIVRYLLSADGTFQKEGDKSGIPYSYDINYYIQIIELTATLTSTKCTLNFYNQNLFL</sequence>
<proteinExistence type="predicted"/>
<dbReference type="EMBL" id="JAUEPT010000101">
    <property type="protein sequence ID" value="KAK0432090.1"/>
    <property type="molecule type" value="Genomic_DNA"/>
</dbReference>
<dbReference type="InterPro" id="IPR046521">
    <property type="entry name" value="DUF6698"/>
</dbReference>